<evidence type="ECO:0000256" key="2">
    <source>
        <dbReference type="SAM" id="Phobius"/>
    </source>
</evidence>
<keyword evidence="2" id="KW-0812">Transmembrane</keyword>
<evidence type="ECO:0000313" key="4">
    <source>
        <dbReference type="Proteomes" id="UP001055093"/>
    </source>
</evidence>
<keyword evidence="2" id="KW-0472">Membrane</keyword>
<dbReference type="EMBL" id="BPRE01000004">
    <property type="protein sequence ID" value="GJE74985.1"/>
    <property type="molecule type" value="Genomic_DNA"/>
</dbReference>
<evidence type="ECO:0000313" key="3">
    <source>
        <dbReference type="EMBL" id="GJE74985.1"/>
    </source>
</evidence>
<sequence length="280" mass="29751">MVETVGSDKAASTGKVSPEEMLKQAVTAAVAKPPLAESGPAAPVPTRRAFRLGVNGRLAAFSGAALIVGIGIGLGVAPAPRERSGEALSHLRAGIEAGRAETLRLSQDVERLARTTSALREASEAVRTETKTLSGTLGDRIGRLEQGLDKRLATLSEAVAQSERDQSARLAGLTGLVDKKLQATATVLPKPETKVEKVETRSDPVQTSSLPDRPKSETVDSWALRDVYDGVAILEDRRRRLVEVGAGDTVPGLGRVETIERRGRSWVVVTRQGVITPQSW</sequence>
<gene>
    <name evidence="3" type="ORF">BGCPKDLD_1561</name>
</gene>
<proteinExistence type="predicted"/>
<organism evidence="3 4">
    <name type="scientific">Methylorubrum suomiense</name>
    <dbReference type="NCBI Taxonomy" id="144191"/>
    <lineage>
        <taxon>Bacteria</taxon>
        <taxon>Pseudomonadati</taxon>
        <taxon>Pseudomonadota</taxon>
        <taxon>Alphaproteobacteria</taxon>
        <taxon>Hyphomicrobiales</taxon>
        <taxon>Methylobacteriaceae</taxon>
        <taxon>Methylorubrum</taxon>
    </lineage>
</organism>
<accession>A0ABQ4US32</accession>
<name>A0ABQ4US32_9HYPH</name>
<reference evidence="3" key="2">
    <citation type="submission" date="2021-08" db="EMBL/GenBank/DDBJ databases">
        <authorList>
            <person name="Tani A."/>
            <person name="Ola A."/>
            <person name="Ogura Y."/>
            <person name="Katsura K."/>
            <person name="Hayashi T."/>
        </authorList>
    </citation>
    <scope>NUCLEOTIDE SEQUENCE</scope>
    <source>
        <strain evidence="3">DSM 14458</strain>
    </source>
</reference>
<comment type="caution">
    <text evidence="3">The sequence shown here is derived from an EMBL/GenBank/DDBJ whole genome shotgun (WGS) entry which is preliminary data.</text>
</comment>
<protein>
    <submittedName>
        <fullName evidence="3">Uncharacterized protein</fullName>
    </submittedName>
</protein>
<dbReference type="RefSeq" id="WP_137827818.1">
    <property type="nucleotide sequence ID" value="NZ_BPRE01000004.1"/>
</dbReference>
<keyword evidence="2" id="KW-1133">Transmembrane helix</keyword>
<evidence type="ECO:0000256" key="1">
    <source>
        <dbReference type="SAM" id="MobiDB-lite"/>
    </source>
</evidence>
<feature type="transmembrane region" description="Helical" evidence="2">
    <location>
        <begin position="58"/>
        <end position="77"/>
    </location>
</feature>
<keyword evidence="4" id="KW-1185">Reference proteome</keyword>
<dbReference type="Proteomes" id="UP001055093">
    <property type="component" value="Unassembled WGS sequence"/>
</dbReference>
<reference evidence="3" key="1">
    <citation type="journal article" date="2021" name="Front. Microbiol.">
        <title>Comprehensive Comparative Genomics and Phenotyping of Methylobacterium Species.</title>
        <authorList>
            <person name="Alessa O."/>
            <person name="Ogura Y."/>
            <person name="Fujitani Y."/>
            <person name="Takami H."/>
            <person name="Hayashi T."/>
            <person name="Sahin N."/>
            <person name="Tani A."/>
        </authorList>
    </citation>
    <scope>NUCLEOTIDE SEQUENCE</scope>
    <source>
        <strain evidence="3">DSM 14458</strain>
    </source>
</reference>
<feature type="region of interest" description="Disordered" evidence="1">
    <location>
        <begin position="198"/>
        <end position="217"/>
    </location>
</feature>